<reference evidence="8" key="2">
    <citation type="journal article" date="2023" name="IMA Fungus">
        <title>Comparative genomic study of the Penicillium genus elucidates a diverse pangenome and 15 lateral gene transfer events.</title>
        <authorList>
            <person name="Petersen C."/>
            <person name="Sorensen T."/>
            <person name="Nielsen M.R."/>
            <person name="Sondergaard T.E."/>
            <person name="Sorensen J.L."/>
            <person name="Fitzpatrick D.A."/>
            <person name="Frisvad J.C."/>
            <person name="Nielsen K.L."/>
        </authorList>
    </citation>
    <scope>NUCLEOTIDE SEQUENCE</scope>
    <source>
        <strain evidence="8">IBT 26290</strain>
    </source>
</reference>
<evidence type="ECO:0000256" key="2">
    <source>
        <dbReference type="ARBA" id="ARBA00022833"/>
    </source>
</evidence>
<dbReference type="PROSITE" id="PS50048">
    <property type="entry name" value="ZN2_CY6_FUNGAL_2"/>
    <property type="match status" value="1"/>
</dbReference>
<organism evidence="8 9">
    <name type="scientific">Penicillium canariense</name>
    <dbReference type="NCBI Taxonomy" id="189055"/>
    <lineage>
        <taxon>Eukaryota</taxon>
        <taxon>Fungi</taxon>
        <taxon>Dikarya</taxon>
        <taxon>Ascomycota</taxon>
        <taxon>Pezizomycotina</taxon>
        <taxon>Eurotiomycetes</taxon>
        <taxon>Eurotiomycetidae</taxon>
        <taxon>Eurotiales</taxon>
        <taxon>Aspergillaceae</taxon>
        <taxon>Penicillium</taxon>
    </lineage>
</organism>
<keyword evidence="3" id="KW-0805">Transcription regulation</keyword>
<dbReference type="GO" id="GO:0008270">
    <property type="term" value="F:zinc ion binding"/>
    <property type="evidence" value="ECO:0007669"/>
    <property type="project" value="InterPro"/>
</dbReference>
<dbReference type="Gene3D" id="4.10.240.10">
    <property type="entry name" value="Zn(2)-C6 fungal-type DNA-binding domain"/>
    <property type="match status" value="1"/>
</dbReference>
<evidence type="ECO:0000256" key="4">
    <source>
        <dbReference type="ARBA" id="ARBA00023125"/>
    </source>
</evidence>
<comment type="caution">
    <text evidence="8">The sequence shown here is derived from an EMBL/GenBank/DDBJ whole genome shotgun (WGS) entry which is preliminary data.</text>
</comment>
<dbReference type="InterPro" id="IPR036864">
    <property type="entry name" value="Zn2-C6_fun-type_DNA-bd_sf"/>
</dbReference>
<dbReference type="PANTHER" id="PTHR47660:SF3">
    <property type="entry name" value="FINGER DOMAIN PROTEIN, PUTATIVE (AFU_ORTHOLOGUE AFUA_4G03310)-RELATED"/>
    <property type="match status" value="1"/>
</dbReference>
<dbReference type="CDD" id="cd00067">
    <property type="entry name" value="GAL4"/>
    <property type="match status" value="1"/>
</dbReference>
<keyword evidence="5" id="KW-0804">Transcription</keyword>
<dbReference type="AlphaFoldDB" id="A0A9W9HSH9"/>
<dbReference type="RefSeq" id="XP_056538977.1">
    <property type="nucleotide sequence ID" value="XM_056691271.1"/>
</dbReference>
<evidence type="ECO:0000313" key="9">
    <source>
        <dbReference type="Proteomes" id="UP001149163"/>
    </source>
</evidence>
<evidence type="ECO:0000313" key="8">
    <source>
        <dbReference type="EMBL" id="KAJ5152669.1"/>
    </source>
</evidence>
<sequence>MRAPSRKKACQECTASKVRCTHEKPACVRCRDRGKQCRYTGDRAYNAQDGSSATSSNPDTSAANSVCNFSTPGPSVGFISPQSPGIFNLHVSPTPQNTFIQTAAHKMNLEFENISLHPMLHAEEIRDRWLRPYVMTATGQVPKLFHPFTVQYLTCVLRSYPNHLLDGNSMPPFIHPMQLARQPIPPALANCSSLVRMWMNRAPGSEGLVFSTVKREMDRLIAETPIIGDFDLLCSFQALLIYMLMAYFFPIDDTSLLEDNDIIALQEIAFYSAKRGLACEAEVSRTRPSWECWIVASAKRRTVLTMYLFTSIYNASKGLPNFVAEELKEVLVPESKALWQASDRASWTTKYDRHLSKWEDGMLTLSELWRSPETGSETRRERIERWVQSADEFGMMLFAVCAHLHGC</sequence>
<keyword evidence="4" id="KW-0238">DNA-binding</keyword>
<dbReference type="EMBL" id="JAPQKN010000007">
    <property type="protein sequence ID" value="KAJ5152669.1"/>
    <property type="molecule type" value="Genomic_DNA"/>
</dbReference>
<dbReference type="InterPro" id="IPR001138">
    <property type="entry name" value="Zn2Cys6_DnaBD"/>
</dbReference>
<keyword evidence="1" id="KW-0479">Metal-binding</keyword>
<keyword evidence="6" id="KW-0539">Nucleus</keyword>
<name>A0A9W9HSH9_9EURO</name>
<reference evidence="8" key="1">
    <citation type="submission" date="2022-11" db="EMBL/GenBank/DDBJ databases">
        <authorList>
            <person name="Petersen C."/>
        </authorList>
    </citation>
    <scope>NUCLEOTIDE SEQUENCE</scope>
    <source>
        <strain evidence="8">IBT 26290</strain>
    </source>
</reference>
<dbReference type="PRINTS" id="PR00755">
    <property type="entry name" value="AFLATOXINBRP"/>
</dbReference>
<keyword evidence="2" id="KW-0862">Zinc</keyword>
<keyword evidence="9" id="KW-1185">Reference proteome</keyword>
<gene>
    <name evidence="8" type="ORF">N7482_009147</name>
</gene>
<dbReference type="GO" id="GO:0000981">
    <property type="term" value="F:DNA-binding transcription factor activity, RNA polymerase II-specific"/>
    <property type="evidence" value="ECO:0007669"/>
    <property type="project" value="InterPro"/>
</dbReference>
<evidence type="ECO:0000256" key="5">
    <source>
        <dbReference type="ARBA" id="ARBA00023163"/>
    </source>
</evidence>
<dbReference type="SMART" id="SM00066">
    <property type="entry name" value="GAL4"/>
    <property type="match status" value="1"/>
</dbReference>
<evidence type="ECO:0000259" key="7">
    <source>
        <dbReference type="PROSITE" id="PS50048"/>
    </source>
</evidence>
<evidence type="ECO:0000256" key="6">
    <source>
        <dbReference type="ARBA" id="ARBA00023242"/>
    </source>
</evidence>
<dbReference type="GO" id="GO:0003677">
    <property type="term" value="F:DNA binding"/>
    <property type="evidence" value="ECO:0007669"/>
    <property type="project" value="UniProtKB-KW"/>
</dbReference>
<dbReference type="PANTHER" id="PTHR47660">
    <property type="entry name" value="TRANSCRIPTION FACTOR WITH C2H2 AND ZN(2)-CYS(6) DNA BINDING DOMAIN (EUROFUNG)-RELATED-RELATED"/>
    <property type="match status" value="1"/>
</dbReference>
<dbReference type="SUPFAM" id="SSF57701">
    <property type="entry name" value="Zn2/Cys6 DNA-binding domain"/>
    <property type="match status" value="1"/>
</dbReference>
<dbReference type="PROSITE" id="PS00463">
    <property type="entry name" value="ZN2_CY6_FUNGAL_1"/>
    <property type="match status" value="1"/>
</dbReference>
<feature type="domain" description="Zn(2)-C6 fungal-type" evidence="7">
    <location>
        <begin position="9"/>
        <end position="39"/>
    </location>
</feature>
<evidence type="ECO:0000256" key="1">
    <source>
        <dbReference type="ARBA" id="ARBA00022723"/>
    </source>
</evidence>
<dbReference type="Pfam" id="PF00172">
    <property type="entry name" value="Zn_clus"/>
    <property type="match status" value="1"/>
</dbReference>
<protein>
    <recommendedName>
        <fullName evidence="7">Zn(2)-C6 fungal-type domain-containing protein</fullName>
    </recommendedName>
</protein>
<evidence type="ECO:0000256" key="3">
    <source>
        <dbReference type="ARBA" id="ARBA00023015"/>
    </source>
</evidence>
<accession>A0A9W9HSH9</accession>
<dbReference type="GeneID" id="81430447"/>
<dbReference type="OrthoDB" id="2441642at2759"/>
<dbReference type="Proteomes" id="UP001149163">
    <property type="component" value="Unassembled WGS sequence"/>
</dbReference>
<proteinExistence type="predicted"/>